<sequence length="133" mass="14791">MTGRTVTLSTFPGGTCRRRIERTDVAKCVLHRQRKFDPATLAILLKFCTKVCSQPRIRTARVALRSTVTLSEHSLDLCTFARLGADPVLPLGTDNILFDAVDNSERADVGAEVEVKGEHATRRHRRYCSPQPA</sequence>
<evidence type="ECO:0000313" key="2">
    <source>
        <dbReference type="Proteomes" id="UP000215127"/>
    </source>
</evidence>
<evidence type="ECO:0000313" key="1">
    <source>
        <dbReference type="EMBL" id="SMQ46256.1"/>
    </source>
</evidence>
<dbReference type="AlphaFoldDB" id="A0A1X7RFQ5"/>
<dbReference type="Proteomes" id="UP000215127">
    <property type="component" value="Chromosome 1"/>
</dbReference>
<accession>A0A1X7RFQ5</accession>
<proteinExistence type="predicted"/>
<protein>
    <submittedName>
        <fullName evidence="1">Uncharacterized protein</fullName>
    </submittedName>
</protein>
<keyword evidence="2" id="KW-1185">Reference proteome</keyword>
<organism evidence="1 2">
    <name type="scientific">Zymoseptoria tritici (strain ST99CH_3D7)</name>
    <dbReference type="NCBI Taxonomy" id="1276538"/>
    <lineage>
        <taxon>Eukaryota</taxon>
        <taxon>Fungi</taxon>
        <taxon>Dikarya</taxon>
        <taxon>Ascomycota</taxon>
        <taxon>Pezizomycotina</taxon>
        <taxon>Dothideomycetes</taxon>
        <taxon>Dothideomycetidae</taxon>
        <taxon>Mycosphaerellales</taxon>
        <taxon>Mycosphaerellaceae</taxon>
        <taxon>Zymoseptoria</taxon>
    </lineage>
</organism>
<gene>
    <name evidence="1" type="ORF">ZT3D7_G1401</name>
</gene>
<dbReference type="EMBL" id="LT853692">
    <property type="protein sequence ID" value="SMQ46256.1"/>
    <property type="molecule type" value="Genomic_DNA"/>
</dbReference>
<name>A0A1X7RFQ5_ZYMT9</name>
<reference evidence="1 2" key="1">
    <citation type="submission" date="2016-06" db="EMBL/GenBank/DDBJ databases">
        <authorList>
            <person name="Kjaerup R.B."/>
            <person name="Dalgaard T.S."/>
            <person name="Juul-Madsen H.R."/>
        </authorList>
    </citation>
    <scope>NUCLEOTIDE SEQUENCE [LARGE SCALE GENOMIC DNA]</scope>
</reference>